<proteinExistence type="predicted"/>
<evidence type="ECO:0000256" key="2">
    <source>
        <dbReference type="SAM" id="SignalP"/>
    </source>
</evidence>
<sequence length="436" mass="48743">MVSKCFCLLLLFTLLLRDATASALRCSKKRPLPREEGCPTKDVLLGWMNVVNKPAMRAEALMKNASEIVRHARNMRSKAEKLNKEYQIFRASLNSADNKNDFELISQAITDVNDTIAKTNEFELKANEAYSAAKGSLNSTTVYFDAVMRVAYFVWNADPNGVWNYTSVKEKLDQYGEDCEKEYNISKVLSKYAENMESMSLTDWKHKTLQLLQETYNNLMMNKCKYDGIITNNDEKLQVVKNTVKGAVERLEISVKELELLQTAVNNADKKMEDASRSATAANDSVLASANGKVFCEIVEQFWKSDGELKAVEKTVVDAKQKVVDMATSSDQVRAKVTIMDKVVKDTVLRLQRGSSTFVRTFSIANNLDGVASSATKASAAANASVRTATEANTIVNEVQQKVKTQASCWSVFGQSWRKWVTQQATKSVMQHSRCA</sequence>
<organism evidence="3 4">
    <name type="scientific">Trypanosoma vivax (strain Y486)</name>
    <dbReference type="NCBI Taxonomy" id="1055687"/>
    <lineage>
        <taxon>Eukaryota</taxon>
        <taxon>Discoba</taxon>
        <taxon>Euglenozoa</taxon>
        <taxon>Kinetoplastea</taxon>
        <taxon>Metakinetoplastina</taxon>
        <taxon>Trypanosomatida</taxon>
        <taxon>Trypanosomatidae</taxon>
        <taxon>Trypanosoma</taxon>
        <taxon>Duttonella</taxon>
    </lineage>
</organism>
<name>F9WLZ5_TRYVY</name>
<keyword evidence="4" id="KW-1185">Reference proteome</keyword>
<dbReference type="AlphaFoldDB" id="F9WLZ5"/>
<protein>
    <submittedName>
        <fullName evidence="3">Uncharacterized protein</fullName>
    </submittedName>
</protein>
<evidence type="ECO:0000313" key="3">
    <source>
        <dbReference type="EMBL" id="CCD18543.1"/>
    </source>
</evidence>
<reference evidence="3 4" key="1">
    <citation type="journal article" date="2012" name="Proc. Natl. Acad. Sci. U.S.A.">
        <title>Antigenic diversity is generated by distinct evolutionary mechanisms in African trypanosome species.</title>
        <authorList>
            <person name="Jackson A.P."/>
            <person name="Berry A."/>
            <person name="Aslett M."/>
            <person name="Allison H.C."/>
            <person name="Burton P."/>
            <person name="Vavrova-Anderson J."/>
            <person name="Brown R."/>
            <person name="Browne H."/>
            <person name="Corton N."/>
            <person name="Hauser H."/>
            <person name="Gamble J."/>
            <person name="Gilderthorp R."/>
            <person name="Marcello L."/>
            <person name="McQuillan J."/>
            <person name="Otto T.D."/>
            <person name="Quail M.A."/>
            <person name="Sanders M.J."/>
            <person name="van Tonder A."/>
            <person name="Ginger M.L."/>
            <person name="Field M.C."/>
            <person name="Barry J.D."/>
            <person name="Hertz-Fowler C."/>
            <person name="Berriman M."/>
        </authorList>
    </citation>
    <scope>NUCLEOTIDE SEQUENCE</scope>
    <source>
        <strain evidence="3 4">Y486</strain>
    </source>
</reference>
<gene>
    <name evidence="3" type="ORF">TvY486_0012380</name>
</gene>
<feature type="coiled-coil region" evidence="1">
    <location>
        <begin position="65"/>
        <end position="99"/>
    </location>
</feature>
<evidence type="ECO:0000313" key="4">
    <source>
        <dbReference type="Proteomes" id="UP000009027"/>
    </source>
</evidence>
<feature type="chain" id="PRO_5003395181" evidence="2">
    <location>
        <begin position="22"/>
        <end position="436"/>
    </location>
</feature>
<keyword evidence="2" id="KW-0732">Signal</keyword>
<dbReference type="Proteomes" id="UP000009027">
    <property type="component" value="Unassembled WGS sequence"/>
</dbReference>
<keyword evidence="1" id="KW-0175">Coiled coil</keyword>
<evidence type="ECO:0000256" key="1">
    <source>
        <dbReference type="SAM" id="Coils"/>
    </source>
</evidence>
<feature type="signal peptide" evidence="2">
    <location>
        <begin position="1"/>
        <end position="21"/>
    </location>
</feature>
<feature type="non-terminal residue" evidence="3">
    <location>
        <position position="436"/>
    </location>
</feature>
<accession>F9WLZ5</accession>
<dbReference type="EMBL" id="CAEX01001370">
    <property type="protein sequence ID" value="CCD18543.1"/>
    <property type="molecule type" value="Genomic_DNA"/>
</dbReference>